<keyword evidence="2 4" id="KW-0808">Transferase</keyword>
<dbReference type="UniPathway" id="UPA00053">
    <property type="reaction ID" value="UER00084"/>
</dbReference>
<dbReference type="PANTHER" id="PTHR21337:SF0">
    <property type="entry name" value="PHOSPHO-2-DEHYDRO-3-DEOXYHEPTONATE ALDOLASE"/>
    <property type="match status" value="1"/>
</dbReference>
<protein>
    <recommendedName>
        <fullName evidence="4">Phospho-2-dehydro-3-deoxyheptonate aldolase</fullName>
        <ecNumber evidence="4">2.5.1.54</ecNumber>
    </recommendedName>
</protein>
<evidence type="ECO:0000256" key="4">
    <source>
        <dbReference type="RuleBase" id="RU363071"/>
    </source>
</evidence>
<dbReference type="InterPro" id="IPR013785">
    <property type="entry name" value="Aldolase_TIM"/>
</dbReference>
<dbReference type="SUPFAM" id="SSF51569">
    <property type="entry name" value="Aldolase"/>
    <property type="match status" value="1"/>
</dbReference>
<organism evidence="6 7">
    <name type="scientific">Mangrovihabitans endophyticus</name>
    <dbReference type="NCBI Taxonomy" id="1751298"/>
    <lineage>
        <taxon>Bacteria</taxon>
        <taxon>Bacillati</taxon>
        <taxon>Actinomycetota</taxon>
        <taxon>Actinomycetes</taxon>
        <taxon>Micromonosporales</taxon>
        <taxon>Micromonosporaceae</taxon>
        <taxon>Mangrovihabitans</taxon>
    </lineage>
</organism>
<dbReference type="GO" id="GO:0009423">
    <property type="term" value="P:chorismate biosynthetic process"/>
    <property type="evidence" value="ECO:0007669"/>
    <property type="project" value="UniProtKB-UniPathway"/>
</dbReference>
<accession>A0A8J3FMJ8</accession>
<feature type="binding site" evidence="3">
    <location>
        <position position="104"/>
    </location>
    <ligand>
        <name>phosphoenolpyruvate</name>
        <dbReference type="ChEBI" id="CHEBI:58702"/>
    </ligand>
</feature>
<evidence type="ECO:0000256" key="2">
    <source>
        <dbReference type="ARBA" id="ARBA00022679"/>
    </source>
</evidence>
<dbReference type="AlphaFoldDB" id="A0A8J3FMJ8"/>
<feature type="region of interest" description="Disordered" evidence="5">
    <location>
        <begin position="110"/>
        <end position="148"/>
    </location>
</feature>
<dbReference type="InterPro" id="IPR002480">
    <property type="entry name" value="DAHP_synth_2"/>
</dbReference>
<feature type="binding site" evidence="3">
    <location>
        <position position="304"/>
    </location>
    <ligand>
        <name>Mn(2+)</name>
        <dbReference type="ChEBI" id="CHEBI:29035"/>
    </ligand>
</feature>
<dbReference type="GO" id="GO:0009073">
    <property type="term" value="P:aromatic amino acid family biosynthetic process"/>
    <property type="evidence" value="ECO:0007669"/>
    <property type="project" value="UniProtKB-KW"/>
</dbReference>
<comment type="similarity">
    <text evidence="1 4">Belongs to the class-II DAHP synthase family.</text>
</comment>
<keyword evidence="3" id="KW-0104">Cadmium</keyword>
<dbReference type="Gene3D" id="3.20.20.70">
    <property type="entry name" value="Aldolase class I"/>
    <property type="match status" value="1"/>
</dbReference>
<evidence type="ECO:0000313" key="6">
    <source>
        <dbReference type="EMBL" id="GGK73771.1"/>
    </source>
</evidence>
<feature type="binding site" evidence="3">
    <location>
        <position position="241"/>
    </location>
    <ligand>
        <name>phosphoenolpyruvate</name>
        <dbReference type="ChEBI" id="CHEBI:58702"/>
    </ligand>
</feature>
<proteinExistence type="inferred from homology"/>
<evidence type="ECO:0000256" key="5">
    <source>
        <dbReference type="SAM" id="MobiDB-lite"/>
    </source>
</evidence>
<comment type="catalytic activity">
    <reaction evidence="4">
        <text>D-erythrose 4-phosphate + phosphoenolpyruvate + H2O = 7-phospho-2-dehydro-3-deoxy-D-arabino-heptonate + phosphate</text>
        <dbReference type="Rhea" id="RHEA:14717"/>
        <dbReference type="ChEBI" id="CHEBI:15377"/>
        <dbReference type="ChEBI" id="CHEBI:16897"/>
        <dbReference type="ChEBI" id="CHEBI:43474"/>
        <dbReference type="ChEBI" id="CHEBI:58394"/>
        <dbReference type="ChEBI" id="CHEBI:58702"/>
        <dbReference type="EC" id="2.5.1.54"/>
    </reaction>
</comment>
<evidence type="ECO:0000256" key="1">
    <source>
        <dbReference type="ARBA" id="ARBA00008911"/>
    </source>
</evidence>
<dbReference type="GO" id="GO:0003849">
    <property type="term" value="F:3-deoxy-7-phosphoheptulonate synthase activity"/>
    <property type="evidence" value="ECO:0007669"/>
    <property type="project" value="UniProtKB-EC"/>
</dbReference>
<keyword evidence="4" id="KW-0028">Amino-acid biosynthesis</keyword>
<dbReference type="EC" id="2.5.1.54" evidence="4"/>
<dbReference type="EMBL" id="BMMX01000001">
    <property type="protein sequence ID" value="GGK73771.1"/>
    <property type="molecule type" value="Genomic_DNA"/>
</dbReference>
<name>A0A8J3FMJ8_9ACTN</name>
<keyword evidence="3" id="KW-0464">Manganese</keyword>
<reference evidence="6" key="1">
    <citation type="journal article" date="2014" name="Int. J. Syst. Evol. Microbiol.">
        <title>Complete genome sequence of Corynebacterium casei LMG S-19264T (=DSM 44701T), isolated from a smear-ripened cheese.</title>
        <authorList>
            <consortium name="US DOE Joint Genome Institute (JGI-PGF)"/>
            <person name="Walter F."/>
            <person name="Albersmeier A."/>
            <person name="Kalinowski J."/>
            <person name="Ruckert C."/>
        </authorList>
    </citation>
    <scope>NUCLEOTIDE SEQUENCE</scope>
    <source>
        <strain evidence="6">CGMCC 4.7299</strain>
    </source>
</reference>
<dbReference type="GO" id="GO:0008652">
    <property type="term" value="P:amino acid biosynthetic process"/>
    <property type="evidence" value="ECO:0007669"/>
    <property type="project" value="UniProtKB-KW"/>
</dbReference>
<keyword evidence="4" id="KW-0057">Aromatic amino acid biosynthesis</keyword>
<dbReference type="Pfam" id="PF01474">
    <property type="entry name" value="DAHP_synth_2"/>
    <property type="match status" value="2"/>
</dbReference>
<sequence length="397" mass="42979">MLTVNETPAVIAQQPVWDDQALAKQVIRDLAARPPLVRPDACLALSTQLTAAGRGDAFVIQGGDCAEPFADSAGHRVRAKAALLHHLGDLFERVTGIPAVRIGRLAGQYSKPRSQPTESLPGVGTLPVYRGDAINSPEPTPDARRPDPRRMTQAYMATATALASLLPPELMFTGLTHHAFAPVFASHEALLLDLERPLLRRHGDRLFSSSAHMLWIGDRTRRLDGPHVAFAEAIQNPIGVKIGPSASPPEVAALVRKLAARRPPGNLALILRLGSDRVAHTLPPLLDALAAQSGSLLWMCDPMHGNTRRATDGEKTRMLDDITREIETFIAVLRRRGVRPSGIHLEMTPDDVCECDRGRPGAPLATPAPLCDPRLNPDQAERLVRRTADLMADAKAD</sequence>
<evidence type="ECO:0000256" key="3">
    <source>
        <dbReference type="PIRSR" id="PIRSR602480-1"/>
    </source>
</evidence>
<feature type="binding site" evidence="3">
    <location>
        <position position="346"/>
    </location>
    <ligand>
        <name>Mn(2+)</name>
        <dbReference type="ChEBI" id="CHEBI:29035"/>
    </ligand>
</feature>
<comment type="caution">
    <text evidence="6">The sequence shown here is derived from an EMBL/GenBank/DDBJ whole genome shotgun (WGS) entry which is preliminary data.</text>
</comment>
<dbReference type="PANTHER" id="PTHR21337">
    <property type="entry name" value="PHOSPHO-2-DEHYDRO-3-DEOXYHEPTONATE ALDOLASE 1, 2"/>
    <property type="match status" value="1"/>
</dbReference>
<evidence type="ECO:0000313" key="7">
    <source>
        <dbReference type="Proteomes" id="UP000656042"/>
    </source>
</evidence>
<feature type="binding site" evidence="3">
    <location>
        <position position="372"/>
    </location>
    <ligand>
        <name>Mn(2+)</name>
        <dbReference type="ChEBI" id="CHEBI:29035"/>
    </ligand>
</feature>
<gene>
    <name evidence="6" type="primary">phzC1</name>
    <name evidence="6" type="ORF">GCM10012284_04600</name>
</gene>
<feature type="binding site" evidence="3">
    <location>
        <position position="65"/>
    </location>
    <ligand>
        <name>Mn(2+)</name>
        <dbReference type="ChEBI" id="CHEBI:29035"/>
    </ligand>
</feature>
<comment type="cofactor">
    <cofactor evidence="3">
        <name>Mn(2+)</name>
        <dbReference type="ChEBI" id="CHEBI:29035"/>
    </cofactor>
    <cofactor evidence="3">
        <name>Co(2+)</name>
        <dbReference type="ChEBI" id="CHEBI:48828"/>
    </cofactor>
    <cofactor evidence="3">
        <name>Cd(2+)</name>
        <dbReference type="ChEBI" id="CHEBI:48775"/>
    </cofactor>
    <text evidence="3">Binds 1 divalent cation per subunit. The enzyme is active with manganese, cobalt or cadmium ions.</text>
</comment>
<keyword evidence="3" id="KW-0170">Cobalt</keyword>
<reference evidence="6" key="2">
    <citation type="submission" date="2020-09" db="EMBL/GenBank/DDBJ databases">
        <authorList>
            <person name="Sun Q."/>
            <person name="Zhou Y."/>
        </authorList>
    </citation>
    <scope>NUCLEOTIDE SEQUENCE</scope>
    <source>
        <strain evidence="6">CGMCC 4.7299</strain>
    </source>
</reference>
<dbReference type="Proteomes" id="UP000656042">
    <property type="component" value="Unassembled WGS sequence"/>
</dbReference>
<keyword evidence="7" id="KW-1185">Reference proteome</keyword>
<comment type="pathway">
    <text evidence="4">Metabolic intermediate biosynthesis; chorismate biosynthesis; chorismate from D-erythrose 4-phosphate and phosphoenolpyruvate: step 1/7.</text>
</comment>
<feature type="binding site" evidence="3">
    <location>
        <position position="272"/>
    </location>
    <ligand>
        <name>phosphoenolpyruvate</name>
        <dbReference type="ChEBI" id="CHEBI:58702"/>
    </ligand>
</feature>